<reference evidence="2 3" key="1">
    <citation type="submission" date="2020-08" db="EMBL/GenBank/DDBJ databases">
        <title>Genome sequence of Sphingomonas daechungensis KACC 18115T.</title>
        <authorList>
            <person name="Hyun D.-W."/>
            <person name="Bae J.-W."/>
        </authorList>
    </citation>
    <scope>NUCLEOTIDE SEQUENCE [LARGE SCALE GENOMIC DNA]</scope>
    <source>
        <strain evidence="2 3">KACC 18115</strain>
    </source>
</reference>
<dbReference type="Proteomes" id="UP000516134">
    <property type="component" value="Chromosome"/>
</dbReference>
<dbReference type="RefSeq" id="WP_187715321.1">
    <property type="nucleotide sequence ID" value="NZ_BAABJC010000001.1"/>
</dbReference>
<gene>
    <name evidence="2" type="ORF">H9L15_04545</name>
</gene>
<dbReference type="EMBL" id="CP060780">
    <property type="protein sequence ID" value="QNP43897.1"/>
    <property type="molecule type" value="Genomic_DNA"/>
</dbReference>
<protein>
    <recommendedName>
        <fullName evidence="4">DUF2062 domain-containing protein</fullName>
    </recommendedName>
</protein>
<keyword evidence="1" id="KW-0472">Membrane</keyword>
<name>A0ABX6T207_9SPHN</name>
<keyword evidence="3" id="KW-1185">Reference proteome</keyword>
<keyword evidence="1" id="KW-0812">Transmembrane</keyword>
<proteinExistence type="predicted"/>
<feature type="transmembrane region" description="Helical" evidence="1">
    <location>
        <begin position="60"/>
        <end position="85"/>
    </location>
</feature>
<sequence>MRHINPTKAGLSVGAVLALWHSMWVAMVAAGWAKAFMNFVLRLHFIQLDYDLAPFAFETAATLVAITFAAGFLFGSVFALIWNWLTAKPEMRDDSTANMSATSNVI</sequence>
<evidence type="ECO:0000256" key="1">
    <source>
        <dbReference type="SAM" id="Phobius"/>
    </source>
</evidence>
<evidence type="ECO:0008006" key="4">
    <source>
        <dbReference type="Google" id="ProtNLM"/>
    </source>
</evidence>
<evidence type="ECO:0000313" key="3">
    <source>
        <dbReference type="Proteomes" id="UP000516134"/>
    </source>
</evidence>
<evidence type="ECO:0000313" key="2">
    <source>
        <dbReference type="EMBL" id="QNP43897.1"/>
    </source>
</evidence>
<organism evidence="2 3">
    <name type="scientific">Sphingomonas daechungensis</name>
    <dbReference type="NCBI Taxonomy" id="1176646"/>
    <lineage>
        <taxon>Bacteria</taxon>
        <taxon>Pseudomonadati</taxon>
        <taxon>Pseudomonadota</taxon>
        <taxon>Alphaproteobacteria</taxon>
        <taxon>Sphingomonadales</taxon>
        <taxon>Sphingomonadaceae</taxon>
        <taxon>Sphingomonas</taxon>
    </lineage>
</organism>
<keyword evidence="1" id="KW-1133">Transmembrane helix</keyword>
<accession>A0ABX6T207</accession>